<evidence type="ECO:0000256" key="2">
    <source>
        <dbReference type="ARBA" id="ARBA00023002"/>
    </source>
</evidence>
<proteinExistence type="inferred from homology"/>
<dbReference type="PRINTS" id="PR00081">
    <property type="entry name" value="GDHRDH"/>
</dbReference>
<dbReference type="OrthoDB" id="2898618at2759"/>
<evidence type="ECO:0000313" key="5">
    <source>
        <dbReference type="Proteomes" id="UP000054166"/>
    </source>
</evidence>
<keyword evidence="3" id="KW-0812">Transmembrane</keyword>
<dbReference type="Gene3D" id="3.40.50.720">
    <property type="entry name" value="NAD(P)-binding Rossmann-like Domain"/>
    <property type="match status" value="1"/>
</dbReference>
<dbReference type="InParanoid" id="A0A0C3FE19"/>
<dbReference type="PRINTS" id="PR00080">
    <property type="entry name" value="SDRFAMILY"/>
</dbReference>
<accession>A0A0C3FE19</accession>
<keyword evidence="3" id="KW-1133">Transmembrane helix</keyword>
<evidence type="ECO:0000313" key="4">
    <source>
        <dbReference type="EMBL" id="KIM78121.1"/>
    </source>
</evidence>
<dbReference type="EMBL" id="KN833019">
    <property type="protein sequence ID" value="KIM78121.1"/>
    <property type="molecule type" value="Genomic_DNA"/>
</dbReference>
<dbReference type="InterPro" id="IPR036291">
    <property type="entry name" value="NAD(P)-bd_dom_sf"/>
</dbReference>
<dbReference type="PANTHER" id="PTHR48107">
    <property type="entry name" value="NADPH-DEPENDENT ALDEHYDE REDUCTASE-LIKE PROTEIN, CHLOROPLASTIC-RELATED"/>
    <property type="match status" value="1"/>
</dbReference>
<dbReference type="FunFam" id="3.40.50.720:FF:000084">
    <property type="entry name" value="Short-chain dehydrogenase reductase"/>
    <property type="match status" value="1"/>
</dbReference>
<sequence length="350" mass="38145">MSAPLEGRVAIVTGSSRGIGAAIVQRLAADGARVIVNYFMHKEAADNVVNAINSTRDGAAIAVNADASTIAGGEKLLEECMRAFGRLDILVLNAGVSVESSISEVDHSIFDAAFNLHVKGPLFLTKSAAPRLAEGGRIIFISSYVTKKSTVMPYSLVQASSKGALDQIARTLAKELGARFITVNTISPGPIDTDLLREGAPTHKIQFIANIHPQKRMGLPTDIAPMIAFLASPEAAWISGQNIHINGVISSISPRLIRLLIASPGRDWLFDDWIGNTRLFMTLYRLRTLIPILDLLMYQSALIILLSIQHRKFLMNIVRSTIVSSHSSITQQLACHGVVRMKYFRSRHRL</sequence>
<dbReference type="STRING" id="765440.A0A0C3FE19"/>
<dbReference type="HOGENOM" id="CLU_010194_1_3_1"/>
<keyword evidence="5" id="KW-1185">Reference proteome</keyword>
<feature type="transmembrane region" description="Helical" evidence="3">
    <location>
        <begin position="288"/>
        <end position="308"/>
    </location>
</feature>
<comment type="similarity">
    <text evidence="1">Belongs to the short-chain dehydrogenases/reductases (SDR) family.</text>
</comment>
<evidence type="ECO:0000256" key="1">
    <source>
        <dbReference type="ARBA" id="ARBA00006484"/>
    </source>
</evidence>
<dbReference type="SUPFAM" id="SSF51735">
    <property type="entry name" value="NAD(P)-binding Rossmann-fold domains"/>
    <property type="match status" value="1"/>
</dbReference>
<dbReference type="InterPro" id="IPR002347">
    <property type="entry name" value="SDR_fam"/>
</dbReference>
<dbReference type="Proteomes" id="UP000054166">
    <property type="component" value="Unassembled WGS sequence"/>
</dbReference>
<reference evidence="4 5" key="1">
    <citation type="submission" date="2014-04" db="EMBL/GenBank/DDBJ databases">
        <authorList>
            <consortium name="DOE Joint Genome Institute"/>
            <person name="Kuo A."/>
            <person name="Tarkka M."/>
            <person name="Buscot F."/>
            <person name="Kohler A."/>
            <person name="Nagy L.G."/>
            <person name="Floudas D."/>
            <person name="Copeland A."/>
            <person name="Barry K.W."/>
            <person name="Cichocki N."/>
            <person name="Veneault-Fourrey C."/>
            <person name="LaButti K."/>
            <person name="Lindquist E.A."/>
            <person name="Lipzen A."/>
            <person name="Lundell T."/>
            <person name="Morin E."/>
            <person name="Murat C."/>
            <person name="Sun H."/>
            <person name="Tunlid A."/>
            <person name="Henrissat B."/>
            <person name="Grigoriev I.V."/>
            <person name="Hibbett D.S."/>
            <person name="Martin F."/>
            <person name="Nordberg H.P."/>
            <person name="Cantor M.N."/>
            <person name="Hua S.X."/>
        </authorList>
    </citation>
    <scope>NUCLEOTIDE SEQUENCE [LARGE SCALE GENOMIC DNA]</scope>
    <source>
        <strain evidence="4 5">F 1598</strain>
    </source>
</reference>
<keyword evidence="3" id="KW-0472">Membrane</keyword>
<dbReference type="PANTHER" id="PTHR48107:SF7">
    <property type="entry name" value="RE15974P"/>
    <property type="match status" value="1"/>
</dbReference>
<name>A0A0C3FE19_PILCF</name>
<organism evidence="4 5">
    <name type="scientific">Piloderma croceum (strain F 1598)</name>
    <dbReference type="NCBI Taxonomy" id="765440"/>
    <lineage>
        <taxon>Eukaryota</taxon>
        <taxon>Fungi</taxon>
        <taxon>Dikarya</taxon>
        <taxon>Basidiomycota</taxon>
        <taxon>Agaricomycotina</taxon>
        <taxon>Agaricomycetes</taxon>
        <taxon>Agaricomycetidae</taxon>
        <taxon>Atheliales</taxon>
        <taxon>Atheliaceae</taxon>
        <taxon>Piloderma</taxon>
    </lineage>
</organism>
<dbReference type="AlphaFoldDB" id="A0A0C3FE19"/>
<dbReference type="Pfam" id="PF13561">
    <property type="entry name" value="adh_short_C2"/>
    <property type="match status" value="1"/>
</dbReference>
<gene>
    <name evidence="4" type="ORF">PILCRDRAFT_824835</name>
</gene>
<protein>
    <submittedName>
        <fullName evidence="4">Uncharacterized protein</fullName>
    </submittedName>
</protein>
<keyword evidence="2" id="KW-0560">Oxidoreductase</keyword>
<reference evidence="5" key="2">
    <citation type="submission" date="2015-01" db="EMBL/GenBank/DDBJ databases">
        <title>Evolutionary Origins and Diversification of the Mycorrhizal Mutualists.</title>
        <authorList>
            <consortium name="DOE Joint Genome Institute"/>
            <consortium name="Mycorrhizal Genomics Consortium"/>
            <person name="Kohler A."/>
            <person name="Kuo A."/>
            <person name="Nagy L.G."/>
            <person name="Floudas D."/>
            <person name="Copeland A."/>
            <person name="Barry K.W."/>
            <person name="Cichocki N."/>
            <person name="Veneault-Fourrey C."/>
            <person name="LaButti K."/>
            <person name="Lindquist E.A."/>
            <person name="Lipzen A."/>
            <person name="Lundell T."/>
            <person name="Morin E."/>
            <person name="Murat C."/>
            <person name="Riley R."/>
            <person name="Ohm R."/>
            <person name="Sun H."/>
            <person name="Tunlid A."/>
            <person name="Henrissat B."/>
            <person name="Grigoriev I.V."/>
            <person name="Hibbett D.S."/>
            <person name="Martin F."/>
        </authorList>
    </citation>
    <scope>NUCLEOTIDE SEQUENCE [LARGE SCALE GENOMIC DNA]</scope>
    <source>
        <strain evidence="5">F 1598</strain>
    </source>
</reference>
<evidence type="ECO:0000256" key="3">
    <source>
        <dbReference type="SAM" id="Phobius"/>
    </source>
</evidence>
<dbReference type="GO" id="GO:0016614">
    <property type="term" value="F:oxidoreductase activity, acting on CH-OH group of donors"/>
    <property type="evidence" value="ECO:0007669"/>
    <property type="project" value="UniProtKB-ARBA"/>
</dbReference>